<evidence type="ECO:0000313" key="6">
    <source>
        <dbReference type="EMBL" id="EFJ37530.1"/>
    </source>
</evidence>
<feature type="signal peptide" evidence="5">
    <location>
        <begin position="1"/>
        <end position="17"/>
    </location>
</feature>
<gene>
    <name evidence="6" type="ORF">SELMODRAFT_76384</name>
</gene>
<evidence type="ECO:0000256" key="4">
    <source>
        <dbReference type="RuleBase" id="RU003690"/>
    </source>
</evidence>
<dbReference type="STRING" id="88036.D8QT05"/>
<dbReference type="EMBL" id="GL377566">
    <property type="protein sequence ID" value="EFJ37530.1"/>
    <property type="molecule type" value="Genomic_DNA"/>
</dbReference>
<dbReference type="Pfam" id="PF00232">
    <property type="entry name" value="Glyco_hydro_1"/>
    <property type="match status" value="1"/>
</dbReference>
<dbReference type="Gene3D" id="3.20.20.80">
    <property type="entry name" value="Glycosidases"/>
    <property type="match status" value="1"/>
</dbReference>
<dbReference type="Gramene" id="EFJ37530">
    <property type="protein sequence ID" value="EFJ37530"/>
    <property type="gene ID" value="SELMODRAFT_76384"/>
</dbReference>
<keyword evidence="3" id="KW-0326">Glycosidase</keyword>
<dbReference type="PANTHER" id="PTHR10353:SF36">
    <property type="entry name" value="LP05116P"/>
    <property type="match status" value="1"/>
</dbReference>
<keyword evidence="5" id="KW-0732">Signal</keyword>
<dbReference type="SUPFAM" id="SSF51445">
    <property type="entry name" value="(Trans)glycosidases"/>
    <property type="match status" value="1"/>
</dbReference>
<protein>
    <recommendedName>
        <fullName evidence="8">Beta-glucosidase</fullName>
    </recommendedName>
</protein>
<organism evidence="7">
    <name type="scientific">Selaginella moellendorffii</name>
    <name type="common">Spikemoss</name>
    <dbReference type="NCBI Taxonomy" id="88036"/>
    <lineage>
        <taxon>Eukaryota</taxon>
        <taxon>Viridiplantae</taxon>
        <taxon>Streptophyta</taxon>
        <taxon>Embryophyta</taxon>
        <taxon>Tracheophyta</taxon>
        <taxon>Lycopodiopsida</taxon>
        <taxon>Selaginellales</taxon>
        <taxon>Selaginellaceae</taxon>
        <taxon>Selaginella</taxon>
    </lineage>
</organism>
<dbReference type="InterPro" id="IPR033132">
    <property type="entry name" value="GH_1_N_CS"/>
</dbReference>
<dbReference type="InterPro" id="IPR017853">
    <property type="entry name" value="GH"/>
</dbReference>
<name>D8QT05_SELML</name>
<dbReference type="GO" id="GO:0005975">
    <property type="term" value="P:carbohydrate metabolic process"/>
    <property type="evidence" value="ECO:0007669"/>
    <property type="project" value="InterPro"/>
</dbReference>
<dbReference type="PANTHER" id="PTHR10353">
    <property type="entry name" value="GLYCOSYL HYDROLASE"/>
    <property type="match status" value="1"/>
</dbReference>
<dbReference type="FunFam" id="3.20.20.80:FF:000020">
    <property type="entry name" value="Beta-glucosidase 12"/>
    <property type="match status" value="1"/>
</dbReference>
<keyword evidence="2" id="KW-0378">Hydrolase</keyword>
<evidence type="ECO:0000256" key="5">
    <source>
        <dbReference type="SAM" id="SignalP"/>
    </source>
</evidence>
<reference evidence="6 7" key="1">
    <citation type="journal article" date="2011" name="Science">
        <title>The Selaginella genome identifies genetic changes associated with the evolution of vascular plants.</title>
        <authorList>
            <person name="Banks J.A."/>
            <person name="Nishiyama T."/>
            <person name="Hasebe M."/>
            <person name="Bowman J.L."/>
            <person name="Gribskov M."/>
            <person name="dePamphilis C."/>
            <person name="Albert V.A."/>
            <person name="Aono N."/>
            <person name="Aoyama T."/>
            <person name="Ambrose B.A."/>
            <person name="Ashton N.W."/>
            <person name="Axtell M.J."/>
            <person name="Barker E."/>
            <person name="Barker M.S."/>
            <person name="Bennetzen J.L."/>
            <person name="Bonawitz N.D."/>
            <person name="Chapple C."/>
            <person name="Cheng C."/>
            <person name="Correa L.G."/>
            <person name="Dacre M."/>
            <person name="DeBarry J."/>
            <person name="Dreyer I."/>
            <person name="Elias M."/>
            <person name="Engstrom E.M."/>
            <person name="Estelle M."/>
            <person name="Feng L."/>
            <person name="Finet C."/>
            <person name="Floyd S.K."/>
            <person name="Frommer W.B."/>
            <person name="Fujita T."/>
            <person name="Gramzow L."/>
            <person name="Gutensohn M."/>
            <person name="Harholt J."/>
            <person name="Hattori M."/>
            <person name="Heyl A."/>
            <person name="Hirai T."/>
            <person name="Hiwatashi Y."/>
            <person name="Ishikawa M."/>
            <person name="Iwata M."/>
            <person name="Karol K.G."/>
            <person name="Koehler B."/>
            <person name="Kolukisaoglu U."/>
            <person name="Kubo M."/>
            <person name="Kurata T."/>
            <person name="Lalonde S."/>
            <person name="Li K."/>
            <person name="Li Y."/>
            <person name="Litt A."/>
            <person name="Lyons E."/>
            <person name="Manning G."/>
            <person name="Maruyama T."/>
            <person name="Michael T.P."/>
            <person name="Mikami K."/>
            <person name="Miyazaki S."/>
            <person name="Morinaga S."/>
            <person name="Murata T."/>
            <person name="Mueller-Roeber B."/>
            <person name="Nelson D.R."/>
            <person name="Obara M."/>
            <person name="Oguri Y."/>
            <person name="Olmstead R.G."/>
            <person name="Onodera N."/>
            <person name="Petersen B.L."/>
            <person name="Pils B."/>
            <person name="Prigge M."/>
            <person name="Rensing S.A."/>
            <person name="Riano-Pachon D.M."/>
            <person name="Roberts A.W."/>
            <person name="Sato Y."/>
            <person name="Scheller H.V."/>
            <person name="Schulz B."/>
            <person name="Schulz C."/>
            <person name="Shakirov E.V."/>
            <person name="Shibagaki N."/>
            <person name="Shinohara N."/>
            <person name="Shippen D.E."/>
            <person name="Soerensen I."/>
            <person name="Sotooka R."/>
            <person name="Sugimoto N."/>
            <person name="Sugita M."/>
            <person name="Sumikawa N."/>
            <person name="Tanurdzic M."/>
            <person name="Theissen G."/>
            <person name="Ulvskov P."/>
            <person name="Wakazuki S."/>
            <person name="Weng J.K."/>
            <person name="Willats W.W."/>
            <person name="Wipf D."/>
            <person name="Wolf P.G."/>
            <person name="Yang L."/>
            <person name="Zimmer A.D."/>
            <person name="Zhu Q."/>
            <person name="Mitros T."/>
            <person name="Hellsten U."/>
            <person name="Loque D."/>
            <person name="Otillar R."/>
            <person name="Salamov A."/>
            <person name="Schmutz J."/>
            <person name="Shapiro H."/>
            <person name="Lindquist E."/>
            <person name="Lucas S."/>
            <person name="Rokhsar D."/>
            <person name="Grigoriev I.V."/>
        </authorList>
    </citation>
    <scope>NUCLEOTIDE SEQUENCE [LARGE SCALE GENOMIC DNA]</scope>
</reference>
<dbReference type="GO" id="GO:0008422">
    <property type="term" value="F:beta-glucosidase activity"/>
    <property type="evidence" value="ECO:0000318"/>
    <property type="project" value="GO_Central"/>
</dbReference>
<evidence type="ECO:0000256" key="3">
    <source>
        <dbReference type="ARBA" id="ARBA00023295"/>
    </source>
</evidence>
<keyword evidence="7" id="KW-1185">Reference proteome</keyword>
<dbReference type="InParanoid" id="D8QT05"/>
<dbReference type="PROSITE" id="PS00653">
    <property type="entry name" value="GLYCOSYL_HYDROL_F1_2"/>
    <property type="match status" value="1"/>
</dbReference>
<evidence type="ECO:0000256" key="2">
    <source>
        <dbReference type="ARBA" id="ARBA00022801"/>
    </source>
</evidence>
<dbReference type="PRINTS" id="PR00131">
    <property type="entry name" value="GLHYDRLASE1"/>
</dbReference>
<comment type="similarity">
    <text evidence="1 4">Belongs to the glycosyl hydrolase 1 family.</text>
</comment>
<dbReference type="InterPro" id="IPR001360">
    <property type="entry name" value="Glyco_hydro_1"/>
</dbReference>
<dbReference type="eggNOG" id="KOG0626">
    <property type="taxonomic scope" value="Eukaryota"/>
</dbReference>
<sequence length="509" mass="57758">MDLRLPLLAVLLKYVLASTFLENGAAPLSRSSFPDGFVFGTASSAYQFEGAFQEGGRKPSIWDTFSHSSAGKIKDGSNGDIAVDQYHRFKDDTKLMKDMNMDAYRFSISWSRAFPDDKVNPEGIAYYNSIIDSLKQAGIEPYITLYHWDLPEALHLSGGWLNSSISEKYAAYAEACFEAFGDRVKNWMTFNEPYTFATRGYSEGAHAPGRCTGCKFGGNSLTEPYIVTHNVLLSHAAAVKIYREKFQEKQGGKIGIALDTHWFEPFSDSPEDAAAAERRLDYKLGWFLSPIMFGKYPRSMRLHLGPRLPVFTSKQRREIRGSIDFMGLNHYTSRYVQDDPAAAATNSEMDPAALSLGNRNGVLIGPQAGSKWLYVVPWGMEKLLKYIKARYNPPEIFITENGSCHFLAIKLDELNDPSISLEQALQDQLRIDYYNEYLKYMLAAMRDGVNVRAYFAWSFSDNFEWEIGYTSRFGIYYVDYSDNLKRYPKKSALWFKQMLARNASATQIL</sequence>
<dbReference type="KEGG" id="smo:SELMODRAFT_76384"/>
<evidence type="ECO:0000313" key="7">
    <source>
        <dbReference type="Proteomes" id="UP000001514"/>
    </source>
</evidence>
<feature type="chain" id="PRO_5003121202" description="Beta-glucosidase" evidence="5">
    <location>
        <begin position="18"/>
        <end position="509"/>
    </location>
</feature>
<accession>D8QT05</accession>
<evidence type="ECO:0000256" key="1">
    <source>
        <dbReference type="ARBA" id="ARBA00010838"/>
    </source>
</evidence>
<dbReference type="AlphaFoldDB" id="D8QT05"/>
<dbReference type="HOGENOM" id="CLU_001859_1_0_1"/>
<evidence type="ECO:0008006" key="8">
    <source>
        <dbReference type="Google" id="ProtNLM"/>
    </source>
</evidence>
<dbReference type="Proteomes" id="UP000001514">
    <property type="component" value="Unassembled WGS sequence"/>
</dbReference>
<proteinExistence type="inferred from homology"/>
<dbReference type="OMA" id="TENGSCH"/>